<evidence type="ECO:0000313" key="14">
    <source>
        <dbReference type="Proteomes" id="UP000192220"/>
    </source>
</evidence>
<dbReference type="InterPro" id="IPR002401">
    <property type="entry name" value="Cyt_P450_E_grp-I"/>
</dbReference>
<dbReference type="PANTHER" id="PTHR24300">
    <property type="entry name" value="CYTOCHROME P450 508A4-RELATED"/>
    <property type="match status" value="1"/>
</dbReference>
<dbReference type="Pfam" id="PF00067">
    <property type="entry name" value="p450"/>
    <property type="match status" value="1"/>
</dbReference>
<dbReference type="RefSeq" id="XP_013883932.1">
    <property type="nucleotide sequence ID" value="XM_014028478.1"/>
</dbReference>
<dbReference type="GO" id="GO:0016712">
    <property type="term" value="F:oxidoreductase activity, acting on paired donors, with incorporation or reduction of molecular oxygen, reduced flavin or flavoprotein as one donor, and incorporation of one atom of oxygen"/>
    <property type="evidence" value="ECO:0007669"/>
    <property type="project" value="TreeGrafter"/>
</dbReference>
<dbReference type="STRING" id="52670.A0A2I4CVD0"/>
<accession>A0A2I4CVD0</accession>
<dbReference type="InParanoid" id="A0A2I4CVD0"/>
<dbReference type="OrthoDB" id="2789670at2759"/>
<evidence type="ECO:0000256" key="1">
    <source>
        <dbReference type="ARBA" id="ARBA00001971"/>
    </source>
</evidence>
<sequence>MLVSMVLLWFCFCFILLQLKPRRPKNFPPGPFTLPVLGNLLHLTSENPLKELKKLKQSYGNVYSLFIGPKPAVVINGLKTMKEAMVVKAKDFAGRPQDLFVNDLTQNKGVILVDYGPVWRDHRRFSLMTLRNLGLGKKSMEERIHEEIQFTVKTLEKSVGKTLSPQVMFHYAASNIICKVLFGTRYEYDDETIRVVVRCFTELNKMVNGPWAMLYDSVPLVRKLPLPFSKAFKNMEIFLNLSTHFVNEHKKSRTPGEPQDFVDCYLDELEKKDDSSFSEEQLRRITFDLYLGGTDTTSNTLLTGFLYLTNFPHIQGRPPNTTQFFPFIS</sequence>
<reference evidence="15" key="1">
    <citation type="submission" date="2025-08" db="UniProtKB">
        <authorList>
            <consortium name="RefSeq"/>
        </authorList>
    </citation>
    <scope>IDENTIFICATION</scope>
    <source>
        <strain evidence="15">Quisiro</strain>
        <tissue evidence="15">Liver</tissue>
    </source>
</reference>
<comment type="subcellular location">
    <subcellularLocation>
        <location evidence="3">Endoplasmic reticulum membrane</location>
        <topology evidence="3">Peripheral membrane protein</topology>
    </subcellularLocation>
    <subcellularLocation>
        <location evidence="2">Microsome membrane</location>
        <topology evidence="2">Peripheral membrane protein</topology>
    </subcellularLocation>
</comment>
<dbReference type="InterPro" id="IPR001128">
    <property type="entry name" value="Cyt_P450"/>
</dbReference>
<keyword evidence="6" id="KW-0479">Metal-binding</keyword>
<evidence type="ECO:0000256" key="6">
    <source>
        <dbReference type="ARBA" id="ARBA00022723"/>
    </source>
</evidence>
<keyword evidence="8" id="KW-0492">Microsome</keyword>
<keyword evidence="13" id="KW-0732">Signal</keyword>
<keyword evidence="7" id="KW-0256">Endoplasmic reticulum</keyword>
<keyword evidence="10" id="KW-0408">Iron</keyword>
<dbReference type="GO" id="GO:0006805">
    <property type="term" value="P:xenobiotic metabolic process"/>
    <property type="evidence" value="ECO:0007669"/>
    <property type="project" value="TreeGrafter"/>
</dbReference>
<dbReference type="PANTHER" id="PTHR24300:SF327">
    <property type="entry name" value="CYTOCHROME P450 2F2-RELATED"/>
    <property type="match status" value="1"/>
</dbReference>
<evidence type="ECO:0000256" key="3">
    <source>
        <dbReference type="ARBA" id="ARBA00004406"/>
    </source>
</evidence>
<evidence type="ECO:0000256" key="12">
    <source>
        <dbReference type="ARBA" id="ARBA00023136"/>
    </source>
</evidence>
<feature type="chain" id="PRO_5014113178" evidence="13">
    <location>
        <begin position="22"/>
        <end position="329"/>
    </location>
</feature>
<evidence type="ECO:0000256" key="4">
    <source>
        <dbReference type="ARBA" id="ARBA00010617"/>
    </source>
</evidence>
<proteinExistence type="inferred from homology"/>
<feature type="signal peptide" evidence="13">
    <location>
        <begin position="1"/>
        <end position="21"/>
    </location>
</feature>
<organism evidence="14 15">
    <name type="scientific">Austrofundulus limnaeus</name>
    <name type="common">Annual killifish</name>
    <dbReference type="NCBI Taxonomy" id="52670"/>
    <lineage>
        <taxon>Eukaryota</taxon>
        <taxon>Metazoa</taxon>
        <taxon>Chordata</taxon>
        <taxon>Craniata</taxon>
        <taxon>Vertebrata</taxon>
        <taxon>Euteleostomi</taxon>
        <taxon>Actinopterygii</taxon>
        <taxon>Neopterygii</taxon>
        <taxon>Teleostei</taxon>
        <taxon>Neoteleostei</taxon>
        <taxon>Acanthomorphata</taxon>
        <taxon>Ovalentaria</taxon>
        <taxon>Atherinomorphae</taxon>
        <taxon>Cyprinodontiformes</taxon>
        <taxon>Rivulidae</taxon>
        <taxon>Austrofundulus</taxon>
    </lineage>
</organism>
<evidence type="ECO:0000256" key="7">
    <source>
        <dbReference type="ARBA" id="ARBA00022824"/>
    </source>
</evidence>
<dbReference type="KEGG" id="alim:106532433"/>
<evidence type="ECO:0000256" key="9">
    <source>
        <dbReference type="ARBA" id="ARBA00023002"/>
    </source>
</evidence>
<evidence type="ECO:0000256" key="13">
    <source>
        <dbReference type="SAM" id="SignalP"/>
    </source>
</evidence>
<evidence type="ECO:0000256" key="10">
    <source>
        <dbReference type="ARBA" id="ARBA00023004"/>
    </source>
</evidence>
<dbReference type="GO" id="GO:0005789">
    <property type="term" value="C:endoplasmic reticulum membrane"/>
    <property type="evidence" value="ECO:0007669"/>
    <property type="project" value="UniProtKB-SubCell"/>
</dbReference>
<keyword evidence="12" id="KW-0472">Membrane</keyword>
<dbReference type="InterPro" id="IPR036396">
    <property type="entry name" value="Cyt_P450_sf"/>
</dbReference>
<dbReference type="SUPFAM" id="SSF48264">
    <property type="entry name" value="Cytochrome P450"/>
    <property type="match status" value="1"/>
</dbReference>
<comment type="similarity">
    <text evidence="4">Belongs to the cytochrome P450 family.</text>
</comment>
<protein>
    <submittedName>
        <fullName evidence="15">Cytochrome P450 2J5 isoform X1</fullName>
    </submittedName>
</protein>
<dbReference type="GO" id="GO:0005506">
    <property type="term" value="F:iron ion binding"/>
    <property type="evidence" value="ECO:0007669"/>
    <property type="project" value="InterPro"/>
</dbReference>
<dbReference type="GO" id="GO:0020037">
    <property type="term" value="F:heme binding"/>
    <property type="evidence" value="ECO:0007669"/>
    <property type="project" value="InterPro"/>
</dbReference>
<dbReference type="GeneID" id="106532433"/>
<evidence type="ECO:0000256" key="11">
    <source>
        <dbReference type="ARBA" id="ARBA00023033"/>
    </source>
</evidence>
<keyword evidence="9" id="KW-0560">Oxidoreductase</keyword>
<dbReference type="InterPro" id="IPR050182">
    <property type="entry name" value="Cytochrome_P450_fam2"/>
</dbReference>
<gene>
    <name evidence="15" type="primary">LOC106532433</name>
</gene>
<dbReference type="PRINTS" id="PR00463">
    <property type="entry name" value="EP450I"/>
</dbReference>
<name>A0A2I4CVD0_AUSLI</name>
<evidence type="ECO:0000256" key="5">
    <source>
        <dbReference type="ARBA" id="ARBA00022617"/>
    </source>
</evidence>
<dbReference type="Proteomes" id="UP000192220">
    <property type="component" value="Unplaced"/>
</dbReference>
<dbReference type="GO" id="GO:0006082">
    <property type="term" value="P:organic acid metabolic process"/>
    <property type="evidence" value="ECO:0007669"/>
    <property type="project" value="TreeGrafter"/>
</dbReference>
<dbReference type="Gene3D" id="1.10.630.10">
    <property type="entry name" value="Cytochrome P450"/>
    <property type="match status" value="1"/>
</dbReference>
<keyword evidence="14" id="KW-1185">Reference proteome</keyword>
<comment type="cofactor">
    <cofactor evidence="1">
        <name>heme</name>
        <dbReference type="ChEBI" id="CHEBI:30413"/>
    </cofactor>
</comment>
<keyword evidence="5" id="KW-0349">Heme</keyword>
<keyword evidence="11" id="KW-0503">Monooxygenase</keyword>
<dbReference type="FunFam" id="1.10.630.10:FF:000238">
    <property type="entry name" value="Cytochrome P450 2A6"/>
    <property type="match status" value="1"/>
</dbReference>
<evidence type="ECO:0000313" key="15">
    <source>
        <dbReference type="RefSeq" id="XP_013883932.1"/>
    </source>
</evidence>
<evidence type="ECO:0000256" key="8">
    <source>
        <dbReference type="ARBA" id="ARBA00022848"/>
    </source>
</evidence>
<evidence type="ECO:0000256" key="2">
    <source>
        <dbReference type="ARBA" id="ARBA00004174"/>
    </source>
</evidence>
<dbReference type="AlphaFoldDB" id="A0A2I4CVD0"/>